<evidence type="ECO:0000256" key="2">
    <source>
        <dbReference type="ARBA" id="ARBA00022475"/>
    </source>
</evidence>
<sequence length="242" mass="27681">MFLKSLLFLALSFSLSLAKDKHTIANISEASGISYCENSDTLMVANDEGTYYEISRKGKILYEKKLGDYDLEGVVCHDDKIVFVVENIGLLVVERGTNKTKLYTMFRYGKKLKIDEKKGIEGLAFKNGKYYLSIQAKKKKDAIIYIVRLGNKYAEVIDSFSHGIIDAAGLQFKDDILYIVSDKKDKLYLYDLKKKKILKKIKLAKFDQEGITFDEKGFIYFADDAGTVRKFKTKKILNESYL</sequence>
<reference evidence="4" key="1">
    <citation type="submission" date="2016-10" db="EMBL/GenBank/DDBJ databases">
        <authorList>
            <person name="de Groot N.N."/>
        </authorList>
    </citation>
    <scope>NUCLEOTIDE SEQUENCE</scope>
</reference>
<dbReference type="InterPro" id="IPR009722">
    <property type="entry name" value="YjiK/CarP"/>
</dbReference>
<dbReference type="SUPFAM" id="SSF63825">
    <property type="entry name" value="YWTD domain"/>
    <property type="match status" value="1"/>
</dbReference>
<dbReference type="Pfam" id="PF06977">
    <property type="entry name" value="SdiA-regulated"/>
    <property type="match status" value="1"/>
</dbReference>
<evidence type="ECO:0000256" key="3">
    <source>
        <dbReference type="ARBA" id="ARBA00023136"/>
    </source>
</evidence>
<keyword evidence="3" id="KW-0472">Membrane</keyword>
<accession>A0A1W1CVE1</accession>
<comment type="subcellular location">
    <subcellularLocation>
        <location evidence="1">Cell membrane</location>
    </subcellularLocation>
</comment>
<protein>
    <recommendedName>
        <fullName evidence="5">Periplasmic nitrate reductase component NapL</fullName>
    </recommendedName>
</protein>
<dbReference type="EMBL" id="FPHM01000137">
    <property type="protein sequence ID" value="SFV69631.1"/>
    <property type="molecule type" value="Genomic_DNA"/>
</dbReference>
<gene>
    <name evidence="4" type="ORF">MNB_SV-13-913</name>
</gene>
<proteinExistence type="predicted"/>
<keyword evidence="2" id="KW-1003">Cell membrane</keyword>
<dbReference type="AlphaFoldDB" id="A0A1W1CVE1"/>
<dbReference type="InterPro" id="IPR011042">
    <property type="entry name" value="6-blade_b-propeller_TolB-like"/>
</dbReference>
<evidence type="ECO:0000256" key="1">
    <source>
        <dbReference type="ARBA" id="ARBA00004236"/>
    </source>
</evidence>
<name>A0A1W1CVE1_9ZZZZ</name>
<dbReference type="GO" id="GO:0005886">
    <property type="term" value="C:plasma membrane"/>
    <property type="evidence" value="ECO:0007669"/>
    <property type="project" value="UniProtKB-SubCell"/>
</dbReference>
<evidence type="ECO:0008006" key="5">
    <source>
        <dbReference type="Google" id="ProtNLM"/>
    </source>
</evidence>
<organism evidence="4">
    <name type="scientific">hydrothermal vent metagenome</name>
    <dbReference type="NCBI Taxonomy" id="652676"/>
    <lineage>
        <taxon>unclassified sequences</taxon>
        <taxon>metagenomes</taxon>
        <taxon>ecological metagenomes</taxon>
    </lineage>
</organism>
<dbReference type="Gene3D" id="2.120.10.30">
    <property type="entry name" value="TolB, C-terminal domain"/>
    <property type="match status" value="1"/>
</dbReference>
<evidence type="ECO:0000313" key="4">
    <source>
        <dbReference type="EMBL" id="SFV69631.1"/>
    </source>
</evidence>